<dbReference type="InterPro" id="IPR001128">
    <property type="entry name" value="Cyt_P450"/>
</dbReference>
<dbReference type="EMBL" id="QLMJ01000020">
    <property type="protein sequence ID" value="RAK28384.1"/>
    <property type="molecule type" value="Genomic_DNA"/>
</dbReference>
<dbReference type="RefSeq" id="WP_220091517.1">
    <property type="nucleotide sequence ID" value="NZ_JACHWI010000002.1"/>
</dbReference>
<dbReference type="Gene3D" id="1.10.630.10">
    <property type="entry name" value="Cytochrome P450"/>
    <property type="match status" value="1"/>
</dbReference>
<name>A0A327Z1W8_9ACTN</name>
<sequence length="417" mass="47164">MSVALDDFVYDPFAPEVMSNPLPFYEVLRDRFPVYYAEKYDTFFLSRFQDAWDFLSLADNMFVTNEGSVFTQAAVLRHNTEAPQDKPTTPFGSHLNYGSPVYELVRQAHGRQLRPGNVRKLEPFIRSLVRRRLDQLIPAGRFDLVHEFAGIISASTICHLFHIPVEDAGEVLDTINVLTRTDNDEPGFKDVQEHQVKLIEFIRPRVATRRADGPDGSWPLVDGMLEFRLDGRELTDVEIAANLTCVLVGGTETLPKVVGHGLWELNRRPDQLAEVRSDLAANSAAAAEEMNRFCGPAQWFGRTAREPVTIAGQSVRPGQRVAYLTQSANRDPREFENPNRFQWNRSIPRTLAFGRGQHFCVGIHLARLEERIILEEFLGRVTGYEIDEDAAVRHPSSFQWGYSHLPVTITSTALPGD</sequence>
<evidence type="ECO:0000256" key="2">
    <source>
        <dbReference type="RuleBase" id="RU000461"/>
    </source>
</evidence>
<keyword evidence="2" id="KW-0479">Metal-binding</keyword>
<dbReference type="PANTHER" id="PTHR46696:SF6">
    <property type="entry name" value="P450, PUTATIVE (EUROFUNG)-RELATED"/>
    <property type="match status" value="1"/>
</dbReference>
<dbReference type="Proteomes" id="UP000249341">
    <property type="component" value="Unassembled WGS sequence"/>
</dbReference>
<proteinExistence type="inferred from homology"/>
<dbReference type="PANTHER" id="PTHR46696">
    <property type="entry name" value="P450, PUTATIVE (EUROFUNG)-RELATED"/>
    <property type="match status" value="1"/>
</dbReference>
<evidence type="ECO:0000256" key="1">
    <source>
        <dbReference type="ARBA" id="ARBA00010617"/>
    </source>
</evidence>
<evidence type="ECO:0000313" key="3">
    <source>
        <dbReference type="EMBL" id="RAK28384.1"/>
    </source>
</evidence>
<dbReference type="GO" id="GO:0004497">
    <property type="term" value="F:monooxygenase activity"/>
    <property type="evidence" value="ECO:0007669"/>
    <property type="project" value="UniProtKB-KW"/>
</dbReference>
<dbReference type="Pfam" id="PF00067">
    <property type="entry name" value="p450"/>
    <property type="match status" value="1"/>
</dbReference>
<organism evidence="3 4">
    <name type="scientific">Actinoplanes lutulentus</name>
    <dbReference type="NCBI Taxonomy" id="1287878"/>
    <lineage>
        <taxon>Bacteria</taxon>
        <taxon>Bacillati</taxon>
        <taxon>Actinomycetota</taxon>
        <taxon>Actinomycetes</taxon>
        <taxon>Micromonosporales</taxon>
        <taxon>Micromonosporaceae</taxon>
        <taxon>Actinoplanes</taxon>
    </lineage>
</organism>
<keyword evidence="2" id="KW-0349">Heme</keyword>
<dbReference type="PROSITE" id="PS00086">
    <property type="entry name" value="CYTOCHROME_P450"/>
    <property type="match status" value="1"/>
</dbReference>
<gene>
    <name evidence="3" type="ORF">B0I29_120152</name>
</gene>
<keyword evidence="2" id="KW-0503">Monooxygenase</keyword>
<dbReference type="GO" id="GO:0005506">
    <property type="term" value="F:iron ion binding"/>
    <property type="evidence" value="ECO:0007669"/>
    <property type="project" value="InterPro"/>
</dbReference>
<protein>
    <submittedName>
        <fullName evidence="3">Cytochrome P450</fullName>
    </submittedName>
</protein>
<keyword evidence="2" id="KW-0560">Oxidoreductase</keyword>
<evidence type="ECO:0000313" key="4">
    <source>
        <dbReference type="Proteomes" id="UP000249341"/>
    </source>
</evidence>
<dbReference type="GO" id="GO:0020037">
    <property type="term" value="F:heme binding"/>
    <property type="evidence" value="ECO:0007669"/>
    <property type="project" value="InterPro"/>
</dbReference>
<dbReference type="InterPro" id="IPR036396">
    <property type="entry name" value="Cyt_P450_sf"/>
</dbReference>
<dbReference type="GO" id="GO:0016705">
    <property type="term" value="F:oxidoreductase activity, acting on paired donors, with incorporation or reduction of molecular oxygen"/>
    <property type="evidence" value="ECO:0007669"/>
    <property type="project" value="InterPro"/>
</dbReference>
<dbReference type="AlphaFoldDB" id="A0A327Z1W8"/>
<comment type="caution">
    <text evidence="3">The sequence shown here is derived from an EMBL/GenBank/DDBJ whole genome shotgun (WGS) entry which is preliminary data.</text>
</comment>
<dbReference type="InterPro" id="IPR017972">
    <property type="entry name" value="Cyt_P450_CS"/>
</dbReference>
<dbReference type="PRINTS" id="PR00359">
    <property type="entry name" value="BP450"/>
</dbReference>
<keyword evidence="2" id="KW-0408">Iron</keyword>
<reference evidence="3 4" key="1">
    <citation type="submission" date="2018-06" db="EMBL/GenBank/DDBJ databases">
        <title>Genomic Encyclopedia of Type Strains, Phase III (KMG-III): the genomes of soil and plant-associated and newly described type strains.</title>
        <authorList>
            <person name="Whitman W."/>
        </authorList>
    </citation>
    <scope>NUCLEOTIDE SEQUENCE [LARGE SCALE GENOMIC DNA]</scope>
    <source>
        <strain evidence="3 4">CGMCC 4.7090</strain>
    </source>
</reference>
<comment type="similarity">
    <text evidence="1 2">Belongs to the cytochrome P450 family.</text>
</comment>
<dbReference type="SUPFAM" id="SSF48264">
    <property type="entry name" value="Cytochrome P450"/>
    <property type="match status" value="1"/>
</dbReference>
<dbReference type="InterPro" id="IPR002397">
    <property type="entry name" value="Cyt_P450_B"/>
</dbReference>
<keyword evidence="4" id="KW-1185">Reference proteome</keyword>
<accession>A0A327Z1W8</accession>